<evidence type="ECO:0000313" key="1">
    <source>
        <dbReference type="EMBL" id="GAC92407.1"/>
    </source>
</evidence>
<proteinExistence type="predicted"/>
<gene>
    <name evidence="1" type="ORF">KN10_2843</name>
</gene>
<evidence type="ECO:0000313" key="2">
    <source>
        <dbReference type="Proteomes" id="UP000013057"/>
    </source>
</evidence>
<reference evidence="2" key="1">
    <citation type="journal article" date="2013" name="Genome">
        <title>Draft Genome Sequence of a Thermophilic Member of the Bacillaceae, Anoxybacillus flavithermus Strain Kn10, Isolated from the Kan-nawa Hot Spring in Japan.</title>
        <authorList>
            <person name="Matsutani M."/>
            <person name="Shirakihara Y."/>
            <person name="Imada K."/>
            <person name="Yakushi T."/>
            <person name="Matsushita K."/>
        </authorList>
    </citation>
    <scope>NUCLEOTIDE SEQUENCE [LARGE SCALE GENOMIC DNA]</scope>
    <source>
        <strain evidence="2">NBRC 109594</strain>
    </source>
</reference>
<dbReference type="AlphaFoldDB" id="R4G7B8"/>
<comment type="caution">
    <text evidence="1">The sequence shown here is derived from an EMBL/GenBank/DDBJ whole genome shotgun (WGS) entry which is preliminary data.</text>
</comment>
<dbReference type="Proteomes" id="UP000013057">
    <property type="component" value="Unassembled WGS sequence"/>
</dbReference>
<accession>R4G7B8</accession>
<dbReference type="EMBL" id="BARH01000039">
    <property type="protein sequence ID" value="GAC92407.1"/>
    <property type="molecule type" value="Genomic_DNA"/>
</dbReference>
<name>R4G7B8_9BACL</name>
<organism evidence="1 2">
    <name type="scientific">Anoxybacillus flavithermus NBRC 109594</name>
    <dbReference type="NCBI Taxonomy" id="1315967"/>
    <lineage>
        <taxon>Bacteria</taxon>
        <taxon>Bacillati</taxon>
        <taxon>Bacillota</taxon>
        <taxon>Bacilli</taxon>
        <taxon>Bacillales</taxon>
        <taxon>Anoxybacillaceae</taxon>
        <taxon>Anoxybacillus</taxon>
    </lineage>
</organism>
<protein>
    <submittedName>
        <fullName evidence="1">Uncharacterized protein</fullName>
    </submittedName>
</protein>
<sequence length="40" mass="4406">MFGMGTGVTSPPSSPSNNALDKCYYNGIFFVVKLFLFLQN</sequence>